<evidence type="ECO:0000313" key="2">
    <source>
        <dbReference type="EMBL" id="CAA9235091.1"/>
    </source>
</evidence>
<gene>
    <name evidence="2" type="ORF">AVDCRST_MAG26-1159</name>
</gene>
<evidence type="ECO:0000256" key="1">
    <source>
        <dbReference type="SAM" id="MobiDB-lite"/>
    </source>
</evidence>
<feature type="compositionally biased region" description="Basic and acidic residues" evidence="1">
    <location>
        <begin position="7"/>
        <end position="18"/>
    </location>
</feature>
<name>A0A6J4HWT4_9CHLR</name>
<feature type="region of interest" description="Disordered" evidence="1">
    <location>
        <begin position="1"/>
        <end position="56"/>
    </location>
</feature>
<feature type="compositionally biased region" description="Low complexity" evidence="1">
    <location>
        <begin position="29"/>
        <end position="46"/>
    </location>
</feature>
<organism evidence="2">
    <name type="scientific">uncultured Chloroflexia bacterium</name>
    <dbReference type="NCBI Taxonomy" id="1672391"/>
    <lineage>
        <taxon>Bacteria</taxon>
        <taxon>Bacillati</taxon>
        <taxon>Chloroflexota</taxon>
        <taxon>Chloroflexia</taxon>
        <taxon>environmental samples</taxon>
    </lineage>
</organism>
<feature type="non-terminal residue" evidence="2">
    <location>
        <position position="1"/>
    </location>
</feature>
<reference evidence="2" key="1">
    <citation type="submission" date="2020-02" db="EMBL/GenBank/DDBJ databases">
        <authorList>
            <person name="Meier V. D."/>
        </authorList>
    </citation>
    <scope>NUCLEOTIDE SEQUENCE</scope>
    <source>
        <strain evidence="2">AVDCRST_MAG26</strain>
    </source>
</reference>
<sequence>ACPARGAWHEWAGRDRTQPGRRNGRGARRAAAGMPPRSVVSPTRSSILSPGSGMAI</sequence>
<dbReference type="AlphaFoldDB" id="A0A6J4HWT4"/>
<protein>
    <submittedName>
        <fullName evidence="2">Uncharacterized protein</fullName>
    </submittedName>
</protein>
<feature type="non-terminal residue" evidence="2">
    <location>
        <position position="56"/>
    </location>
</feature>
<proteinExistence type="predicted"/>
<accession>A0A6J4HWT4</accession>
<dbReference type="EMBL" id="CADCTK010000269">
    <property type="protein sequence ID" value="CAA9235091.1"/>
    <property type="molecule type" value="Genomic_DNA"/>
</dbReference>